<feature type="domain" description="DUF3298" evidence="2">
    <location>
        <begin position="243"/>
        <end position="305"/>
    </location>
</feature>
<sequence length="324" mass="36519">MSRSERESFRLFYCQKKISNNCKLSYNRCSEVYLCGKGGRIMKKRMIAAGLLAGLCTVFVPSAVDSPWQMTASACEEGQEARTPFCLPLAYSSEVVTETLRDKQDGKLMIEAKTYAVTLSGKYAEYYPQLQQTLTRISKEKKSQLHKLLRNWKQDFQSIYEQRKQAMPADTSTPFSYENSFMGLRADSHVFSFASSAYSYFGGAHPTLYYDAVTIDTRTGKVLKLTDVLQKTAGFAAVIADEAIAQQEYRDQLPERSESIRLIQEMIDSDSLVFGLDNDGMKVYFGNYALGSYAMGTMVVTVPYKTHAEFFCPQYVFTGIMAKG</sequence>
<keyword evidence="1" id="KW-1133">Transmembrane helix</keyword>
<comment type="caution">
    <text evidence="3">The sequence shown here is derived from an EMBL/GenBank/DDBJ whole genome shotgun (WGS) entry which is preliminary data.</text>
</comment>
<dbReference type="Proteomes" id="UP000322783">
    <property type="component" value="Unassembled WGS sequence"/>
</dbReference>
<feature type="transmembrane region" description="Helical" evidence="1">
    <location>
        <begin position="46"/>
        <end position="64"/>
    </location>
</feature>
<evidence type="ECO:0000259" key="2">
    <source>
        <dbReference type="Pfam" id="PF11738"/>
    </source>
</evidence>
<dbReference type="Pfam" id="PF11738">
    <property type="entry name" value="DUF3298"/>
    <property type="match status" value="1"/>
</dbReference>
<dbReference type="InterPro" id="IPR021729">
    <property type="entry name" value="DUF3298"/>
</dbReference>
<protein>
    <submittedName>
        <fullName evidence="3">DUF3298 and DUF4163 domain-containing protein</fullName>
    </submittedName>
</protein>
<proteinExistence type="predicted"/>
<dbReference type="EMBL" id="VTOZ01000012">
    <property type="protein sequence ID" value="TYZ28802.1"/>
    <property type="molecule type" value="Genomic_DNA"/>
</dbReference>
<dbReference type="AlphaFoldDB" id="A0A5D6WN25"/>
<evidence type="ECO:0000313" key="3">
    <source>
        <dbReference type="EMBL" id="TYZ28802.1"/>
    </source>
</evidence>
<organism evidence="3 4">
    <name type="scientific">Selenomonas caprae</name>
    <dbReference type="NCBI Taxonomy" id="2606905"/>
    <lineage>
        <taxon>Bacteria</taxon>
        <taxon>Bacillati</taxon>
        <taxon>Bacillota</taxon>
        <taxon>Negativicutes</taxon>
        <taxon>Selenomonadales</taxon>
        <taxon>Selenomonadaceae</taxon>
        <taxon>Selenomonas</taxon>
    </lineage>
</organism>
<name>A0A5D6WN25_9FIRM</name>
<evidence type="ECO:0000256" key="1">
    <source>
        <dbReference type="SAM" id="Phobius"/>
    </source>
</evidence>
<dbReference type="InterPro" id="IPR037126">
    <property type="entry name" value="PdaC/RsiV-like_sf"/>
</dbReference>
<keyword evidence="4" id="KW-1185">Reference proteome</keyword>
<keyword evidence="1" id="KW-0812">Transmembrane</keyword>
<accession>A0A5D6WN25</accession>
<reference evidence="3 4" key="1">
    <citation type="submission" date="2019-08" db="EMBL/GenBank/DDBJ databases">
        <title>Selenomonas sp. mPRGC5 and Selenomonas sp. mPRGC8 isolated from ruminal fluid of dairy goat (Capra hircus).</title>
        <authorList>
            <person name="Poothong S."/>
            <person name="Nuengjamnong C."/>
            <person name="Tanasupawat S."/>
        </authorList>
    </citation>
    <scope>NUCLEOTIDE SEQUENCE [LARGE SCALE GENOMIC DNA]</scope>
    <source>
        <strain evidence="4">mPRGC8</strain>
    </source>
</reference>
<gene>
    <name evidence="3" type="ORF">FZ041_06910</name>
</gene>
<dbReference type="Gene3D" id="3.30.565.40">
    <property type="entry name" value="Fervidobacterium nodosum Rt17-B1 like"/>
    <property type="match status" value="1"/>
</dbReference>
<keyword evidence="1" id="KW-0472">Membrane</keyword>
<evidence type="ECO:0000313" key="4">
    <source>
        <dbReference type="Proteomes" id="UP000322783"/>
    </source>
</evidence>
<dbReference type="Gene3D" id="3.90.640.20">
    <property type="entry name" value="Heat-shock cognate protein, ATPase"/>
    <property type="match status" value="1"/>
</dbReference>